<dbReference type="CDD" id="cd03789">
    <property type="entry name" value="GT9_LPS_heptosyltransferase"/>
    <property type="match status" value="1"/>
</dbReference>
<sequence length="365" mass="40718">MDQAPIPGTEPGSLCLLRTSAIGDVTHVVPLLRTVQRHWPRTQLTWLIGKLEHRLVGDLPGVEFIVFDKHAGRAGFRSVREKLAGRRFDALLHMQVALRSNLLSLAVKAPLRIGYDRARSKDLHGLFVNCRIPARRGDHVLDAMASFLEPLGLKQTEVRWDIPIPDEAHAFARMHLRDDTPTLLVSPVSSHRLRNWRPERYAAVMDHAALALGWRVALCGGPSAFEREFGDAILAHTKTRPLDLIGKDTLKQLLALLQRASLVLCPDSGPMHMANAVGTAVLGLHAASNPARSGPYSDRQWCVDRYDEAARKFRRKPAEALPWGTKLEHRGVMDLIEVDDVIERLEAFAAAHGDRMVLRAESPQR</sequence>
<keyword evidence="4" id="KW-1185">Reference proteome</keyword>
<dbReference type="Proteomes" id="UP001501523">
    <property type="component" value="Unassembled WGS sequence"/>
</dbReference>
<keyword evidence="1" id="KW-0328">Glycosyltransferase</keyword>
<evidence type="ECO:0000313" key="4">
    <source>
        <dbReference type="Proteomes" id="UP001501523"/>
    </source>
</evidence>
<dbReference type="Pfam" id="PF01075">
    <property type="entry name" value="Glyco_transf_9"/>
    <property type="match status" value="1"/>
</dbReference>
<evidence type="ECO:0000313" key="3">
    <source>
        <dbReference type="EMBL" id="GAA0719992.1"/>
    </source>
</evidence>
<dbReference type="InterPro" id="IPR051199">
    <property type="entry name" value="LPS_LOS_Heptosyltrfase"/>
</dbReference>
<accession>A0ABN1IRX0</accession>
<proteinExistence type="predicted"/>
<dbReference type="PANTHER" id="PTHR30160:SF21">
    <property type="entry name" value="LIPOPOLYSACCHARIDE CORE HEPTOSYLTRANSFERASE OPSX"/>
    <property type="match status" value="1"/>
</dbReference>
<protein>
    <submittedName>
        <fullName evidence="3">Glycosyltransferase family 9 protein</fullName>
    </submittedName>
</protein>
<gene>
    <name evidence="3" type="ORF">GCM10009105_28990</name>
</gene>
<dbReference type="SUPFAM" id="SSF53756">
    <property type="entry name" value="UDP-Glycosyltransferase/glycogen phosphorylase"/>
    <property type="match status" value="1"/>
</dbReference>
<name>A0ABN1IRX0_9GAMM</name>
<keyword evidence="2" id="KW-0808">Transferase</keyword>
<evidence type="ECO:0000256" key="1">
    <source>
        <dbReference type="ARBA" id="ARBA00022676"/>
    </source>
</evidence>
<dbReference type="EMBL" id="BAAAEU010000024">
    <property type="protein sequence ID" value="GAA0719992.1"/>
    <property type="molecule type" value="Genomic_DNA"/>
</dbReference>
<dbReference type="PANTHER" id="PTHR30160">
    <property type="entry name" value="TETRAACYLDISACCHARIDE 4'-KINASE-RELATED"/>
    <property type="match status" value="1"/>
</dbReference>
<dbReference type="InterPro" id="IPR002201">
    <property type="entry name" value="Glyco_trans_9"/>
</dbReference>
<comment type="caution">
    <text evidence="3">The sequence shown here is derived from an EMBL/GenBank/DDBJ whole genome shotgun (WGS) entry which is preliminary data.</text>
</comment>
<organism evidence="3 4">
    <name type="scientific">Dokdonella soli</name>
    <dbReference type="NCBI Taxonomy" id="529810"/>
    <lineage>
        <taxon>Bacteria</taxon>
        <taxon>Pseudomonadati</taxon>
        <taxon>Pseudomonadota</taxon>
        <taxon>Gammaproteobacteria</taxon>
        <taxon>Lysobacterales</taxon>
        <taxon>Rhodanobacteraceae</taxon>
        <taxon>Dokdonella</taxon>
    </lineage>
</organism>
<evidence type="ECO:0000256" key="2">
    <source>
        <dbReference type="ARBA" id="ARBA00022679"/>
    </source>
</evidence>
<dbReference type="RefSeq" id="WP_343792384.1">
    <property type="nucleotide sequence ID" value="NZ_BAAAEU010000024.1"/>
</dbReference>
<reference evidence="3 4" key="1">
    <citation type="journal article" date="2019" name="Int. J. Syst. Evol. Microbiol.">
        <title>The Global Catalogue of Microorganisms (GCM) 10K type strain sequencing project: providing services to taxonomists for standard genome sequencing and annotation.</title>
        <authorList>
            <consortium name="The Broad Institute Genomics Platform"/>
            <consortium name="The Broad Institute Genome Sequencing Center for Infectious Disease"/>
            <person name="Wu L."/>
            <person name="Ma J."/>
        </authorList>
    </citation>
    <scope>NUCLEOTIDE SEQUENCE [LARGE SCALE GENOMIC DNA]</scope>
    <source>
        <strain evidence="3 4">JCM 15421</strain>
    </source>
</reference>
<dbReference type="Gene3D" id="3.40.50.2000">
    <property type="entry name" value="Glycogen Phosphorylase B"/>
    <property type="match status" value="2"/>
</dbReference>